<dbReference type="AlphaFoldDB" id="A0A084U324"/>
<dbReference type="Pfam" id="PF05103">
    <property type="entry name" value="DivIVA"/>
    <property type="match status" value="1"/>
</dbReference>
<evidence type="ECO:0000256" key="1">
    <source>
        <dbReference type="ARBA" id="ARBA00004496"/>
    </source>
</evidence>
<dbReference type="GO" id="GO:0005737">
    <property type="term" value="C:cytoplasm"/>
    <property type="evidence" value="ECO:0007669"/>
    <property type="project" value="UniProtKB-SubCell"/>
</dbReference>
<feature type="coiled-coil region" evidence="6">
    <location>
        <begin position="47"/>
        <end position="88"/>
    </location>
</feature>
<comment type="subcellular location">
    <subcellularLocation>
        <location evidence="1">Cytoplasm</location>
    </subcellularLocation>
</comment>
<gene>
    <name evidence="7" type="ORF">P271_193</name>
</gene>
<evidence type="ECO:0000256" key="2">
    <source>
        <dbReference type="ARBA" id="ARBA00022490"/>
    </source>
</evidence>
<comment type="caution">
    <text evidence="7">The sequence shown here is derived from an EMBL/GenBank/DDBJ whole genome shotgun (WGS) entry which is preliminary data.</text>
</comment>
<evidence type="ECO:0000313" key="8">
    <source>
        <dbReference type="Proteomes" id="UP000028523"/>
    </source>
</evidence>
<keyword evidence="4 6" id="KW-0175">Coiled coil</keyword>
<reference evidence="7 8" key="1">
    <citation type="journal article" date="2014" name="PLoS ONE">
        <title>Reduction of Hydrogen Peroxide Accumulation and Toxicity by a Catalase from Mycoplasma iowae.</title>
        <authorList>
            <person name="Pritchard R.E."/>
            <person name="Prassinos A.J."/>
            <person name="Osborne J.D."/>
            <person name="Raviv Z."/>
            <person name="Balish M.F."/>
        </authorList>
    </citation>
    <scope>NUCLEOTIDE SEQUENCE [LARGE SCALE GENOMIC DNA]</scope>
    <source>
        <strain evidence="7 8">DK-CPA</strain>
    </source>
</reference>
<evidence type="ECO:0000256" key="4">
    <source>
        <dbReference type="ARBA" id="ARBA00023054"/>
    </source>
</evidence>
<dbReference type="EMBL" id="AWQU01000085">
    <property type="protein sequence ID" value="KFB07360.1"/>
    <property type="molecule type" value="Genomic_DNA"/>
</dbReference>
<sequence length="115" mass="13693">MNKYAKVLDEILNKKFSKNLTSGYDPLEVDMFFDRICTFIIQIYQDNNDLNKKISEKTIEINDLKKQINSHQERIKLLNHEIQSYVNDGYENQKMIKDISAIMQDIDFLKKSKKQ</sequence>
<dbReference type="RefSeq" id="WP_004024674.1">
    <property type="nucleotide sequence ID" value="NZ_AWQU01000085.1"/>
</dbReference>
<dbReference type="GeneID" id="96866302"/>
<proteinExistence type="predicted"/>
<evidence type="ECO:0000256" key="5">
    <source>
        <dbReference type="ARBA" id="ARBA00023306"/>
    </source>
</evidence>
<dbReference type="NCBIfam" id="TIGR03544">
    <property type="entry name" value="DivI1A_domain"/>
    <property type="match status" value="1"/>
</dbReference>
<protein>
    <submittedName>
        <fullName evidence="7">DivIVA-related protein</fullName>
    </submittedName>
</protein>
<keyword evidence="5" id="KW-0131">Cell cycle</keyword>
<dbReference type="InterPro" id="IPR019933">
    <property type="entry name" value="DivIVA_domain"/>
</dbReference>
<keyword evidence="2" id="KW-0963">Cytoplasm</keyword>
<dbReference type="Proteomes" id="UP000028523">
    <property type="component" value="Unassembled WGS sequence"/>
</dbReference>
<name>A0A084U324_MALIO</name>
<dbReference type="Gene3D" id="6.10.250.660">
    <property type="match status" value="1"/>
</dbReference>
<dbReference type="InterPro" id="IPR007793">
    <property type="entry name" value="DivIVA_fam"/>
</dbReference>
<dbReference type="GO" id="GO:0051301">
    <property type="term" value="P:cell division"/>
    <property type="evidence" value="ECO:0007669"/>
    <property type="project" value="UniProtKB-KW"/>
</dbReference>
<organism evidence="7 8">
    <name type="scientific">Malacoplasma iowae DK-CPA</name>
    <dbReference type="NCBI Taxonomy" id="1394179"/>
    <lineage>
        <taxon>Bacteria</taxon>
        <taxon>Bacillati</taxon>
        <taxon>Mycoplasmatota</taxon>
        <taxon>Mycoplasmoidales</taxon>
        <taxon>Mycoplasmoidaceae</taxon>
        <taxon>Malacoplasma</taxon>
    </lineage>
</organism>
<evidence type="ECO:0000256" key="3">
    <source>
        <dbReference type="ARBA" id="ARBA00022618"/>
    </source>
</evidence>
<accession>A0A084U324</accession>
<keyword evidence="8" id="KW-1185">Reference proteome</keyword>
<evidence type="ECO:0000313" key="7">
    <source>
        <dbReference type="EMBL" id="KFB07360.1"/>
    </source>
</evidence>
<keyword evidence="3" id="KW-0132">Cell division</keyword>
<evidence type="ECO:0000256" key="6">
    <source>
        <dbReference type="SAM" id="Coils"/>
    </source>
</evidence>